<dbReference type="RefSeq" id="WP_307725794.1">
    <property type="nucleotide sequence ID" value="NZ_BKAK01000045.1"/>
</dbReference>
<evidence type="ECO:0000256" key="1">
    <source>
        <dbReference type="SAM" id="Phobius"/>
    </source>
</evidence>
<evidence type="ECO:0000313" key="2">
    <source>
        <dbReference type="EMBL" id="CAD97582.1"/>
    </source>
</evidence>
<dbReference type="EMBL" id="AJ566621">
    <property type="protein sequence ID" value="CAD97582.1"/>
    <property type="molecule type" value="mRNA"/>
</dbReference>
<feature type="transmembrane region" description="Helical" evidence="1">
    <location>
        <begin position="113"/>
        <end position="138"/>
    </location>
</feature>
<protein>
    <submittedName>
        <fullName evidence="2">CirC protein</fullName>
    </submittedName>
</protein>
<sequence>MKNLSFSNKLKDIISPNKIFTSLISIKKQILISFSFYFIGIIVGMFLSRNQEYTTNPQNLKFAYIFFNNYRLSILIIIIGLITVGIGSSIMLFTNGVILGDILIGVFNKYSVWPILTGVAPHFIFEISALCIATSISYESIRFIRLLLDKNYTNKVHIGRILSNFVTMTVLFFVAALIETNIAHI</sequence>
<dbReference type="Pfam" id="PF01944">
    <property type="entry name" value="SpoIIM"/>
    <property type="match status" value="1"/>
</dbReference>
<keyword evidence="1" id="KW-1133">Transmembrane helix</keyword>
<feature type="transmembrane region" description="Helical" evidence="1">
    <location>
        <begin position="69"/>
        <end position="93"/>
    </location>
</feature>
<gene>
    <name evidence="2" type="primary">cirC</name>
</gene>
<keyword evidence="1" id="KW-0472">Membrane</keyword>
<dbReference type="InterPro" id="IPR002798">
    <property type="entry name" value="SpoIIM-like"/>
</dbReference>
<name>Q7WYU0_CLOBE</name>
<feature type="transmembrane region" description="Helical" evidence="1">
    <location>
        <begin position="158"/>
        <end position="178"/>
    </location>
</feature>
<organism evidence="2">
    <name type="scientific">Clostridium beijerinckii</name>
    <name type="common">Clostridium MP</name>
    <dbReference type="NCBI Taxonomy" id="1520"/>
    <lineage>
        <taxon>Bacteria</taxon>
        <taxon>Bacillati</taxon>
        <taxon>Bacillota</taxon>
        <taxon>Clostridia</taxon>
        <taxon>Eubacteriales</taxon>
        <taxon>Clostridiaceae</taxon>
        <taxon>Clostridium</taxon>
    </lineage>
</organism>
<dbReference type="PANTHER" id="PTHR35337">
    <property type="entry name" value="SLR1478 PROTEIN"/>
    <property type="match status" value="1"/>
</dbReference>
<proteinExistence type="evidence at transcript level"/>
<feature type="transmembrane region" description="Helical" evidence="1">
    <location>
        <begin position="30"/>
        <end position="48"/>
    </location>
</feature>
<dbReference type="PANTHER" id="PTHR35337:SF1">
    <property type="entry name" value="SLR1478 PROTEIN"/>
    <property type="match status" value="1"/>
</dbReference>
<keyword evidence="1" id="KW-0812">Transmembrane</keyword>
<reference evidence="2" key="1">
    <citation type="journal article" date="2003" name="Appl. Environ. Microbiol.">
        <title>Functional analysis of the gene cluster involved in production of the bacteriocin circularin A by Clostridium beijerinckii ATCC 25752.</title>
        <authorList>
            <person name="Kemperman R."/>
            <person name="Jonker M."/>
            <person name="Nauta A."/>
            <person name="Kuipers O.P."/>
            <person name="Kok J."/>
        </authorList>
    </citation>
    <scope>NUCLEOTIDE SEQUENCE</scope>
    <source>
        <strain evidence="2">ATCC 25752</strain>
    </source>
</reference>
<accession>Q7WYU0</accession>
<dbReference type="AlphaFoldDB" id="Q7WYU0"/>